<evidence type="ECO:0000313" key="3">
    <source>
        <dbReference type="Proteomes" id="UP000735302"/>
    </source>
</evidence>
<name>A0AAV4B9E7_9GAST</name>
<reference evidence="2 3" key="1">
    <citation type="journal article" date="2021" name="Elife">
        <title>Chloroplast acquisition without the gene transfer in kleptoplastic sea slugs, Plakobranchus ocellatus.</title>
        <authorList>
            <person name="Maeda T."/>
            <person name="Takahashi S."/>
            <person name="Yoshida T."/>
            <person name="Shimamura S."/>
            <person name="Takaki Y."/>
            <person name="Nagai Y."/>
            <person name="Toyoda A."/>
            <person name="Suzuki Y."/>
            <person name="Arimoto A."/>
            <person name="Ishii H."/>
            <person name="Satoh N."/>
            <person name="Nishiyama T."/>
            <person name="Hasebe M."/>
            <person name="Maruyama T."/>
            <person name="Minagawa J."/>
            <person name="Obokata J."/>
            <person name="Shigenobu S."/>
        </authorList>
    </citation>
    <scope>NUCLEOTIDE SEQUENCE [LARGE SCALE GENOMIC DNA]</scope>
</reference>
<feature type="transmembrane region" description="Helical" evidence="1">
    <location>
        <begin position="110"/>
        <end position="131"/>
    </location>
</feature>
<evidence type="ECO:0000313" key="2">
    <source>
        <dbReference type="EMBL" id="GFO16208.1"/>
    </source>
</evidence>
<protein>
    <submittedName>
        <fullName evidence="2">Uncharacterized protein</fullName>
    </submittedName>
</protein>
<keyword evidence="1" id="KW-0812">Transmembrane</keyword>
<sequence>MVEPLGAAKNHVSGIQISLAMYMDCGMSTVSRSSLPSAVFRVSVVSRLSRTPVESQESESMAIRFPACPMTLIAPESHSSFLWPSKIKRVINFTGLGGGSRWYCTRHWSVVGHLAIKLMEILALVLLYYPFVLDLSEL</sequence>
<evidence type="ECO:0000256" key="1">
    <source>
        <dbReference type="SAM" id="Phobius"/>
    </source>
</evidence>
<organism evidence="2 3">
    <name type="scientific">Plakobranchus ocellatus</name>
    <dbReference type="NCBI Taxonomy" id="259542"/>
    <lineage>
        <taxon>Eukaryota</taxon>
        <taxon>Metazoa</taxon>
        <taxon>Spiralia</taxon>
        <taxon>Lophotrochozoa</taxon>
        <taxon>Mollusca</taxon>
        <taxon>Gastropoda</taxon>
        <taxon>Heterobranchia</taxon>
        <taxon>Euthyneura</taxon>
        <taxon>Panpulmonata</taxon>
        <taxon>Sacoglossa</taxon>
        <taxon>Placobranchoidea</taxon>
        <taxon>Plakobranchidae</taxon>
        <taxon>Plakobranchus</taxon>
    </lineage>
</organism>
<keyword evidence="1" id="KW-1133">Transmembrane helix</keyword>
<keyword evidence="1" id="KW-0472">Membrane</keyword>
<comment type="caution">
    <text evidence="2">The sequence shown here is derived from an EMBL/GenBank/DDBJ whole genome shotgun (WGS) entry which is preliminary data.</text>
</comment>
<dbReference type="EMBL" id="BLXT01004654">
    <property type="protein sequence ID" value="GFO16208.1"/>
    <property type="molecule type" value="Genomic_DNA"/>
</dbReference>
<keyword evidence="3" id="KW-1185">Reference proteome</keyword>
<gene>
    <name evidence="2" type="ORF">PoB_004271300</name>
</gene>
<dbReference type="Proteomes" id="UP000735302">
    <property type="component" value="Unassembled WGS sequence"/>
</dbReference>
<dbReference type="AlphaFoldDB" id="A0AAV4B9E7"/>
<proteinExistence type="predicted"/>
<accession>A0AAV4B9E7</accession>